<dbReference type="Gene3D" id="3.30.200.20">
    <property type="entry name" value="Phosphorylase Kinase, domain 1"/>
    <property type="match status" value="1"/>
</dbReference>
<dbReference type="GO" id="GO:0004674">
    <property type="term" value="F:protein serine/threonine kinase activity"/>
    <property type="evidence" value="ECO:0007669"/>
    <property type="project" value="UniProtKB-KW"/>
</dbReference>
<dbReference type="InterPro" id="IPR017441">
    <property type="entry name" value="Protein_kinase_ATP_BS"/>
</dbReference>
<dbReference type="GO" id="GO:0005524">
    <property type="term" value="F:ATP binding"/>
    <property type="evidence" value="ECO:0007669"/>
    <property type="project" value="UniProtKB-UniRule"/>
</dbReference>
<evidence type="ECO:0000259" key="11">
    <source>
        <dbReference type="PROSITE" id="PS50011"/>
    </source>
</evidence>
<dbReference type="EMBL" id="JAUCMV010000002">
    <property type="protein sequence ID" value="KAK0417722.1"/>
    <property type="molecule type" value="Genomic_DNA"/>
</dbReference>
<proteinExistence type="predicted"/>
<dbReference type="EC" id="2.7.11.1" evidence="1"/>
<evidence type="ECO:0000256" key="8">
    <source>
        <dbReference type="ARBA" id="ARBA00047899"/>
    </source>
</evidence>
<reference evidence="12" key="1">
    <citation type="submission" date="2023-06" db="EMBL/GenBank/DDBJ databases">
        <title>Genomic analysis of the entomopathogenic nematode Steinernema hermaphroditum.</title>
        <authorList>
            <person name="Schwarz E.M."/>
            <person name="Heppert J.K."/>
            <person name="Baniya A."/>
            <person name="Schwartz H.T."/>
            <person name="Tan C.-H."/>
            <person name="Antoshechkin I."/>
            <person name="Sternberg P.W."/>
            <person name="Goodrich-Blair H."/>
            <person name="Dillman A.R."/>
        </authorList>
    </citation>
    <scope>NUCLEOTIDE SEQUENCE</scope>
    <source>
        <strain evidence="12">PS9179</strain>
        <tissue evidence="12">Whole animal</tissue>
    </source>
</reference>
<dbReference type="GO" id="GO:0035556">
    <property type="term" value="P:intracellular signal transduction"/>
    <property type="evidence" value="ECO:0007669"/>
    <property type="project" value="TreeGrafter"/>
</dbReference>
<evidence type="ECO:0000256" key="10">
    <source>
        <dbReference type="PROSITE-ProRule" id="PRU10141"/>
    </source>
</evidence>
<dbReference type="InterPro" id="IPR000719">
    <property type="entry name" value="Prot_kinase_dom"/>
</dbReference>
<dbReference type="GO" id="GO:0007010">
    <property type="term" value="P:cytoskeleton organization"/>
    <property type="evidence" value="ECO:0007669"/>
    <property type="project" value="UniProtKB-ARBA"/>
</dbReference>
<dbReference type="PROSITE" id="PS00108">
    <property type="entry name" value="PROTEIN_KINASE_ST"/>
    <property type="match status" value="1"/>
</dbReference>
<keyword evidence="13" id="KW-1185">Reference proteome</keyword>
<dbReference type="FunFam" id="1.10.510.10:FF:000024">
    <property type="entry name" value="Probable serine/threonine-protein kinase cot-1"/>
    <property type="match status" value="1"/>
</dbReference>
<comment type="caution">
    <text evidence="12">The sequence shown here is derived from an EMBL/GenBank/DDBJ whole genome shotgun (WGS) entry which is preliminary data.</text>
</comment>
<dbReference type="Pfam" id="PF00069">
    <property type="entry name" value="Pkinase"/>
    <property type="match status" value="1"/>
</dbReference>
<keyword evidence="4" id="KW-0808">Transferase</keyword>
<name>A0AA39M1T7_9BILA</name>
<dbReference type="SMART" id="SM00220">
    <property type="entry name" value="S_TKc"/>
    <property type="match status" value="1"/>
</dbReference>
<dbReference type="InterPro" id="IPR008271">
    <property type="entry name" value="Ser/Thr_kinase_AS"/>
</dbReference>
<evidence type="ECO:0000256" key="9">
    <source>
        <dbReference type="ARBA" id="ARBA00048679"/>
    </source>
</evidence>
<comment type="catalytic activity">
    <reaction evidence="9">
        <text>L-seryl-[protein] + ATP = O-phospho-L-seryl-[protein] + ADP + H(+)</text>
        <dbReference type="Rhea" id="RHEA:17989"/>
        <dbReference type="Rhea" id="RHEA-COMP:9863"/>
        <dbReference type="Rhea" id="RHEA-COMP:11604"/>
        <dbReference type="ChEBI" id="CHEBI:15378"/>
        <dbReference type="ChEBI" id="CHEBI:29999"/>
        <dbReference type="ChEBI" id="CHEBI:30616"/>
        <dbReference type="ChEBI" id="CHEBI:83421"/>
        <dbReference type="ChEBI" id="CHEBI:456216"/>
        <dbReference type="EC" id="2.7.11.1"/>
    </reaction>
</comment>
<keyword evidence="3" id="KW-0597">Phosphoprotein</keyword>
<comment type="catalytic activity">
    <reaction evidence="8">
        <text>L-threonyl-[protein] + ATP = O-phospho-L-threonyl-[protein] + ADP + H(+)</text>
        <dbReference type="Rhea" id="RHEA:46608"/>
        <dbReference type="Rhea" id="RHEA-COMP:11060"/>
        <dbReference type="Rhea" id="RHEA-COMP:11605"/>
        <dbReference type="ChEBI" id="CHEBI:15378"/>
        <dbReference type="ChEBI" id="CHEBI:30013"/>
        <dbReference type="ChEBI" id="CHEBI:30616"/>
        <dbReference type="ChEBI" id="CHEBI:61977"/>
        <dbReference type="ChEBI" id="CHEBI:456216"/>
        <dbReference type="EC" id="2.7.11.1"/>
    </reaction>
</comment>
<dbReference type="PANTHER" id="PTHR24356:SF163">
    <property type="entry name" value="3-PHOSPHOINOSITIDE-DEPENDENT PROTEIN KINASE 1-RELATED"/>
    <property type="match status" value="1"/>
</dbReference>
<evidence type="ECO:0000256" key="5">
    <source>
        <dbReference type="ARBA" id="ARBA00022741"/>
    </source>
</evidence>
<dbReference type="SUPFAM" id="SSF56112">
    <property type="entry name" value="Protein kinase-like (PK-like)"/>
    <property type="match status" value="1"/>
</dbReference>
<evidence type="ECO:0000256" key="7">
    <source>
        <dbReference type="ARBA" id="ARBA00022840"/>
    </source>
</evidence>
<feature type="domain" description="Protein kinase" evidence="11">
    <location>
        <begin position="25"/>
        <end position="306"/>
    </location>
</feature>
<keyword evidence="5 10" id="KW-0547">Nucleotide-binding</keyword>
<keyword evidence="2" id="KW-0723">Serine/threonine-protein kinase</keyword>
<evidence type="ECO:0000256" key="1">
    <source>
        <dbReference type="ARBA" id="ARBA00012513"/>
    </source>
</evidence>
<evidence type="ECO:0000313" key="12">
    <source>
        <dbReference type="EMBL" id="KAK0417722.1"/>
    </source>
</evidence>
<keyword evidence="6" id="KW-0418">Kinase</keyword>
<evidence type="ECO:0000256" key="2">
    <source>
        <dbReference type="ARBA" id="ARBA00022527"/>
    </source>
</evidence>
<dbReference type="AlphaFoldDB" id="A0AA39M1T7"/>
<protein>
    <recommendedName>
        <fullName evidence="1">non-specific serine/threonine protein kinase</fullName>
        <ecNumber evidence="1">2.7.11.1</ecNumber>
    </recommendedName>
</protein>
<accession>A0AA39M1T7</accession>
<dbReference type="Gene3D" id="1.10.510.10">
    <property type="entry name" value="Transferase(Phosphotransferase) domain 1"/>
    <property type="match status" value="1"/>
</dbReference>
<evidence type="ECO:0000313" key="13">
    <source>
        <dbReference type="Proteomes" id="UP001175271"/>
    </source>
</evidence>
<dbReference type="InterPro" id="IPR011009">
    <property type="entry name" value="Kinase-like_dom_sf"/>
</dbReference>
<organism evidence="12 13">
    <name type="scientific">Steinernema hermaphroditum</name>
    <dbReference type="NCBI Taxonomy" id="289476"/>
    <lineage>
        <taxon>Eukaryota</taxon>
        <taxon>Metazoa</taxon>
        <taxon>Ecdysozoa</taxon>
        <taxon>Nematoda</taxon>
        <taxon>Chromadorea</taxon>
        <taxon>Rhabditida</taxon>
        <taxon>Tylenchina</taxon>
        <taxon>Panagrolaimomorpha</taxon>
        <taxon>Strongyloidoidea</taxon>
        <taxon>Steinernematidae</taxon>
        <taxon>Steinernema</taxon>
    </lineage>
</organism>
<evidence type="ECO:0000256" key="6">
    <source>
        <dbReference type="ARBA" id="ARBA00022777"/>
    </source>
</evidence>
<gene>
    <name evidence="12" type="ORF">QR680_013170</name>
</gene>
<feature type="binding site" evidence="10">
    <location>
        <position position="54"/>
    </location>
    <ligand>
        <name>ATP</name>
        <dbReference type="ChEBI" id="CHEBI:30616"/>
    </ligand>
</feature>
<dbReference type="PROSITE" id="PS00107">
    <property type="entry name" value="PROTEIN_KINASE_ATP"/>
    <property type="match status" value="1"/>
</dbReference>
<dbReference type="PANTHER" id="PTHR24356">
    <property type="entry name" value="SERINE/THREONINE-PROTEIN KINASE"/>
    <property type="match status" value="1"/>
</dbReference>
<evidence type="ECO:0000256" key="3">
    <source>
        <dbReference type="ARBA" id="ARBA00022553"/>
    </source>
</evidence>
<keyword evidence="7 10" id="KW-0067">ATP-binding</keyword>
<dbReference type="PROSITE" id="PS50011">
    <property type="entry name" value="PROTEIN_KINASE_DOM"/>
    <property type="match status" value="1"/>
</dbReference>
<evidence type="ECO:0000256" key="4">
    <source>
        <dbReference type="ARBA" id="ARBA00022679"/>
    </source>
</evidence>
<sequence length="503" mass="58019">MASAEAPVQAEQPSEQPQFKQRSDFLFLSELGYGSFSTVHLVSERATSRRFACKECLKQQILRENKKHLIYREKEAMKILSSSGGYAKRFFVQIFCTFQDRESLYFVMTLATGGDLRTLISKERKLSPGVTSKYAAQIVLALDHMHKLGVLHRDLKPENILLNKEEDHIMLSDFGSAKILSIDDGVNQDESDERSAVPRRRRKCSFVGTAQESSQVLQNEPISEACDYWALGCVLYQMLVGRPPFNGESEYLIFQNVLKADFTFPDDFDSDHAKDLIERLLVLPSTKRLGSNEMGGSKPVMDHPFLAKWSDDLASKMENCWVYKPYGRWHRYLPRRHDGVKEYDYKINQASAEEFPEKMDGEPPKLWLAWLYRDPNGEPKWTKKRVEELFGEDYKAGKMTVFKNTTAFNDKLWHVKHLIELRPLTFPNGEPTEDDVRNLEVFPDGRCVVDPTLAVNEDQLKLLDESKQMTQSYLVSRNMSKYFKFQDVFEDNVHTPSNISVID</sequence>
<dbReference type="InterPro" id="IPR050236">
    <property type="entry name" value="Ser_Thr_kinase_AGC"/>
</dbReference>
<dbReference type="Proteomes" id="UP001175271">
    <property type="component" value="Unassembled WGS sequence"/>
</dbReference>